<name>A0AA39IAF1_9BILA</name>
<keyword evidence="1" id="KW-1133">Transmembrane helix</keyword>
<proteinExistence type="predicted"/>
<sequence length="442" mass="49829">MKLQRRHGLKVVFFIACACFTSLVVLFNKIHKMSMESSSKATMPVPREETVEGDFHVAVIHAAVYSSNVTGLPSPAVHILVMTERPLPRESFKCNSYTMSSDASTDVTIFNLTSLAPNRFMFKLVCEVIENVEWVTLEHSDFSLPVSHISPHLSPSQIRFTKPPAHGETNSTTGCISPLLFFDDAIALSAIYDNLRSLSVSRVDQFVINLHSTTFHSLVDYADLVNYQPWTFDFLNNETTSHLYSFVYSNQTFLESVQAAFLACILEKAPYSSTIYLTNVVRLEKTSLFPNKDLITQLLDYQRKDYSSTRIIFQEAHRDAESLGIRSQCFCSNCPDTSDCFSLTNYEHTDVEHIELGNSTEVARSAGSVNGTAFYQEQITSCLEGLSESVAEDPELCRINLRKQGLFCYAAQMNFFHTKLNDAIFYAPRQLSFAHFVDGCHF</sequence>
<dbReference type="AlphaFoldDB" id="A0AA39IAF1"/>
<reference evidence="2" key="1">
    <citation type="submission" date="2023-06" db="EMBL/GenBank/DDBJ databases">
        <title>Genomic analysis of the entomopathogenic nematode Steinernema hermaphroditum.</title>
        <authorList>
            <person name="Schwarz E.M."/>
            <person name="Heppert J.K."/>
            <person name="Baniya A."/>
            <person name="Schwartz H.T."/>
            <person name="Tan C.-H."/>
            <person name="Antoshechkin I."/>
            <person name="Sternberg P.W."/>
            <person name="Goodrich-Blair H."/>
            <person name="Dillman A.R."/>
        </authorList>
    </citation>
    <scope>NUCLEOTIDE SEQUENCE</scope>
    <source>
        <strain evidence="2">PS9179</strain>
        <tissue evidence="2">Whole animal</tissue>
    </source>
</reference>
<dbReference type="Proteomes" id="UP001175271">
    <property type="component" value="Unassembled WGS sequence"/>
</dbReference>
<evidence type="ECO:0000256" key="1">
    <source>
        <dbReference type="SAM" id="Phobius"/>
    </source>
</evidence>
<keyword evidence="1" id="KW-0812">Transmembrane</keyword>
<feature type="transmembrane region" description="Helical" evidence="1">
    <location>
        <begin position="12"/>
        <end position="30"/>
    </location>
</feature>
<evidence type="ECO:0000313" key="3">
    <source>
        <dbReference type="Proteomes" id="UP001175271"/>
    </source>
</evidence>
<comment type="caution">
    <text evidence="2">The sequence shown here is derived from an EMBL/GenBank/DDBJ whole genome shotgun (WGS) entry which is preliminary data.</text>
</comment>
<keyword evidence="1" id="KW-0472">Membrane</keyword>
<gene>
    <name evidence="2" type="ORF">QR680_014099</name>
</gene>
<accession>A0AA39IAF1</accession>
<keyword evidence="3" id="KW-1185">Reference proteome</keyword>
<evidence type="ECO:0000313" key="2">
    <source>
        <dbReference type="EMBL" id="KAK0419349.1"/>
    </source>
</evidence>
<dbReference type="EMBL" id="JAUCMV010000002">
    <property type="protein sequence ID" value="KAK0419349.1"/>
    <property type="molecule type" value="Genomic_DNA"/>
</dbReference>
<evidence type="ECO:0008006" key="4">
    <source>
        <dbReference type="Google" id="ProtNLM"/>
    </source>
</evidence>
<protein>
    <recommendedName>
        <fullName evidence="4">Glycosyltransferase family 92 protein</fullName>
    </recommendedName>
</protein>
<organism evidence="2 3">
    <name type="scientific">Steinernema hermaphroditum</name>
    <dbReference type="NCBI Taxonomy" id="289476"/>
    <lineage>
        <taxon>Eukaryota</taxon>
        <taxon>Metazoa</taxon>
        <taxon>Ecdysozoa</taxon>
        <taxon>Nematoda</taxon>
        <taxon>Chromadorea</taxon>
        <taxon>Rhabditida</taxon>
        <taxon>Tylenchina</taxon>
        <taxon>Panagrolaimomorpha</taxon>
        <taxon>Strongyloidoidea</taxon>
        <taxon>Steinernematidae</taxon>
        <taxon>Steinernema</taxon>
    </lineage>
</organism>